<keyword evidence="7" id="KW-0812">Transmembrane</keyword>
<name>A0A1I5I6T4_9BACT</name>
<keyword evidence="7" id="KW-1133">Transmembrane helix</keyword>
<dbReference type="PANTHER" id="PTHR43711">
    <property type="entry name" value="TWO-COMPONENT HISTIDINE KINASE"/>
    <property type="match status" value="1"/>
</dbReference>
<dbReference type="SMART" id="SM00387">
    <property type="entry name" value="HATPase_c"/>
    <property type="match status" value="1"/>
</dbReference>
<keyword evidence="5" id="KW-0902">Two-component regulatory system</keyword>
<dbReference type="PROSITE" id="PS50109">
    <property type="entry name" value="HIS_KIN"/>
    <property type="match status" value="1"/>
</dbReference>
<dbReference type="Proteomes" id="UP000199564">
    <property type="component" value="Unassembled WGS sequence"/>
</dbReference>
<feature type="transmembrane region" description="Helical" evidence="7">
    <location>
        <begin position="97"/>
        <end position="116"/>
    </location>
</feature>
<dbReference type="GO" id="GO:0000155">
    <property type="term" value="F:phosphorelay sensor kinase activity"/>
    <property type="evidence" value="ECO:0007669"/>
    <property type="project" value="InterPro"/>
</dbReference>
<evidence type="ECO:0000256" key="7">
    <source>
        <dbReference type="SAM" id="Phobius"/>
    </source>
</evidence>
<evidence type="ECO:0000259" key="8">
    <source>
        <dbReference type="PROSITE" id="PS50109"/>
    </source>
</evidence>
<feature type="transmembrane region" description="Helical" evidence="7">
    <location>
        <begin position="72"/>
        <end position="91"/>
    </location>
</feature>
<keyword evidence="4 9" id="KW-0418">Kinase</keyword>
<dbReference type="InterPro" id="IPR036097">
    <property type="entry name" value="HisK_dim/P_sf"/>
</dbReference>
<feature type="coiled-coil region" evidence="6">
    <location>
        <begin position="305"/>
        <end position="332"/>
    </location>
</feature>
<sequence length="431" mass="50000">MSVLEYLDKSGNLEELQNKIALVFAAFAGTLMIFLGISDYFIGLSAFIIGLKLTLAIPFFIGYWYMKKFGKYQLVLNMMIGAGVMVIIFNYFENDGFDGPTLYTFFIFIVAIAILIKGAWKAIWLFLVTLTFSMLFYLEVYGYYSVPRIYTSLENRFWDHWITLIWCGLFVYAGVMVFIKNYQRQNFFLNQLRKENEVNLEKLSDVNQKKNQLIALLSHDLKNPIATLSSTMEMVDRGEFDDDDMKQIFSELKNQSFHLNKVLNNTLSWVMTELDDRTFELKKVDPKDLMEEIRDTMVVQAQRKNQRISLKIDGETEEIDLEENEIKIILKNLLDNALKFSQSDSTIELSLKVAPNMLRWEVQNEGPVIPENLRDELFEFKVKTSYGTNREKGTGLGLPLCKKIADKLEMKLGFEADGSSRNIFFLERNLV</sequence>
<keyword evidence="3" id="KW-0808">Transferase</keyword>
<evidence type="ECO:0000256" key="6">
    <source>
        <dbReference type="SAM" id="Coils"/>
    </source>
</evidence>
<evidence type="ECO:0000256" key="2">
    <source>
        <dbReference type="ARBA" id="ARBA00012438"/>
    </source>
</evidence>
<dbReference type="SMART" id="SM00388">
    <property type="entry name" value="HisKA"/>
    <property type="match status" value="1"/>
</dbReference>
<evidence type="ECO:0000313" key="10">
    <source>
        <dbReference type="Proteomes" id="UP000199564"/>
    </source>
</evidence>
<dbReference type="Gene3D" id="3.30.565.10">
    <property type="entry name" value="Histidine kinase-like ATPase, C-terminal domain"/>
    <property type="match status" value="1"/>
</dbReference>
<dbReference type="SUPFAM" id="SSF55874">
    <property type="entry name" value="ATPase domain of HSP90 chaperone/DNA topoisomerase II/histidine kinase"/>
    <property type="match status" value="1"/>
</dbReference>
<evidence type="ECO:0000256" key="4">
    <source>
        <dbReference type="ARBA" id="ARBA00022777"/>
    </source>
</evidence>
<evidence type="ECO:0000313" key="9">
    <source>
        <dbReference type="EMBL" id="SFO55860.1"/>
    </source>
</evidence>
<dbReference type="InterPro" id="IPR050736">
    <property type="entry name" value="Sensor_HK_Regulatory"/>
</dbReference>
<accession>A0A1I5I6T4</accession>
<dbReference type="RefSeq" id="WP_091654856.1">
    <property type="nucleotide sequence ID" value="NZ_FOVW01000008.1"/>
</dbReference>
<gene>
    <name evidence="9" type="ORF">SAMN04488519_10897</name>
</gene>
<evidence type="ECO:0000256" key="1">
    <source>
        <dbReference type="ARBA" id="ARBA00000085"/>
    </source>
</evidence>
<feature type="transmembrane region" description="Helical" evidence="7">
    <location>
        <begin position="123"/>
        <end position="141"/>
    </location>
</feature>
<feature type="transmembrane region" description="Helical" evidence="7">
    <location>
        <begin position="44"/>
        <end position="65"/>
    </location>
</feature>
<dbReference type="EC" id="2.7.13.3" evidence="2"/>
<proteinExistence type="predicted"/>
<dbReference type="InterPro" id="IPR036890">
    <property type="entry name" value="HATPase_C_sf"/>
</dbReference>
<feature type="domain" description="Histidine kinase" evidence="8">
    <location>
        <begin position="216"/>
        <end position="431"/>
    </location>
</feature>
<comment type="catalytic activity">
    <reaction evidence="1">
        <text>ATP + protein L-histidine = ADP + protein N-phospho-L-histidine.</text>
        <dbReference type="EC" id="2.7.13.3"/>
    </reaction>
</comment>
<feature type="transmembrane region" description="Helical" evidence="7">
    <location>
        <begin position="20"/>
        <end position="38"/>
    </location>
</feature>
<evidence type="ECO:0000256" key="3">
    <source>
        <dbReference type="ARBA" id="ARBA00022679"/>
    </source>
</evidence>
<keyword evidence="10" id="KW-1185">Reference proteome</keyword>
<dbReference type="InterPro" id="IPR005467">
    <property type="entry name" value="His_kinase_dom"/>
</dbReference>
<organism evidence="9 10">
    <name type="scientific">Algoriphagus ornithinivorans</name>
    <dbReference type="NCBI Taxonomy" id="226506"/>
    <lineage>
        <taxon>Bacteria</taxon>
        <taxon>Pseudomonadati</taxon>
        <taxon>Bacteroidota</taxon>
        <taxon>Cytophagia</taxon>
        <taxon>Cytophagales</taxon>
        <taxon>Cyclobacteriaceae</taxon>
        <taxon>Algoriphagus</taxon>
    </lineage>
</organism>
<dbReference type="SUPFAM" id="SSF47384">
    <property type="entry name" value="Homodimeric domain of signal transducing histidine kinase"/>
    <property type="match status" value="1"/>
</dbReference>
<feature type="transmembrane region" description="Helical" evidence="7">
    <location>
        <begin position="161"/>
        <end position="179"/>
    </location>
</feature>
<keyword evidence="7" id="KW-0472">Membrane</keyword>
<dbReference type="InterPro" id="IPR003661">
    <property type="entry name" value="HisK_dim/P_dom"/>
</dbReference>
<dbReference type="EMBL" id="FOVW01000008">
    <property type="protein sequence ID" value="SFO55860.1"/>
    <property type="molecule type" value="Genomic_DNA"/>
</dbReference>
<dbReference type="PANTHER" id="PTHR43711:SF1">
    <property type="entry name" value="HISTIDINE KINASE 1"/>
    <property type="match status" value="1"/>
</dbReference>
<dbReference type="Gene3D" id="1.10.287.130">
    <property type="match status" value="1"/>
</dbReference>
<dbReference type="Pfam" id="PF02518">
    <property type="entry name" value="HATPase_c"/>
    <property type="match status" value="1"/>
</dbReference>
<dbReference type="Pfam" id="PF00512">
    <property type="entry name" value="HisKA"/>
    <property type="match status" value="1"/>
</dbReference>
<reference evidence="10" key="1">
    <citation type="submission" date="2016-10" db="EMBL/GenBank/DDBJ databases">
        <authorList>
            <person name="Varghese N."/>
            <person name="Submissions S."/>
        </authorList>
    </citation>
    <scope>NUCLEOTIDE SEQUENCE [LARGE SCALE GENOMIC DNA]</scope>
    <source>
        <strain evidence="10">DSM 15282</strain>
    </source>
</reference>
<dbReference type="InterPro" id="IPR003594">
    <property type="entry name" value="HATPase_dom"/>
</dbReference>
<keyword evidence="6" id="KW-0175">Coiled coil</keyword>
<dbReference type="AlphaFoldDB" id="A0A1I5I6T4"/>
<dbReference type="CDD" id="cd00082">
    <property type="entry name" value="HisKA"/>
    <property type="match status" value="1"/>
</dbReference>
<evidence type="ECO:0000256" key="5">
    <source>
        <dbReference type="ARBA" id="ARBA00023012"/>
    </source>
</evidence>
<protein>
    <recommendedName>
        <fullName evidence="2">histidine kinase</fullName>
        <ecNumber evidence="2">2.7.13.3</ecNumber>
    </recommendedName>
</protein>
<dbReference type="STRING" id="226506.SAMN04488519_10897"/>